<evidence type="ECO:0000313" key="8">
    <source>
        <dbReference type="EMBL" id="NSX54903.1"/>
    </source>
</evidence>
<gene>
    <name evidence="8" type="ORF">HRQ87_08830</name>
</gene>
<dbReference type="PANTHER" id="PTHR30250">
    <property type="entry name" value="PST FAMILY PREDICTED COLANIC ACID TRANSPORTER"/>
    <property type="match status" value="1"/>
</dbReference>
<dbReference type="InterPro" id="IPR050833">
    <property type="entry name" value="Poly_Biosynth_Transport"/>
</dbReference>
<comment type="subcellular location">
    <subcellularLocation>
        <location evidence="1">Cell membrane</location>
        <topology evidence="1">Multi-pass membrane protein</topology>
    </subcellularLocation>
</comment>
<keyword evidence="4 7" id="KW-0812">Transmembrane</keyword>
<dbReference type="Pfam" id="PF13440">
    <property type="entry name" value="Polysacc_synt_3"/>
    <property type="match status" value="1"/>
</dbReference>
<feature type="transmembrane region" description="Helical" evidence="7">
    <location>
        <begin position="425"/>
        <end position="453"/>
    </location>
</feature>
<keyword evidence="9" id="KW-1185">Reference proteome</keyword>
<evidence type="ECO:0000256" key="3">
    <source>
        <dbReference type="ARBA" id="ARBA00022475"/>
    </source>
</evidence>
<evidence type="ECO:0000256" key="5">
    <source>
        <dbReference type="ARBA" id="ARBA00022989"/>
    </source>
</evidence>
<feature type="transmembrane region" description="Helical" evidence="7">
    <location>
        <begin position="30"/>
        <end position="51"/>
    </location>
</feature>
<dbReference type="RefSeq" id="WP_174137415.1">
    <property type="nucleotide sequence ID" value="NZ_JABUFE010000004.1"/>
</dbReference>
<evidence type="ECO:0000256" key="2">
    <source>
        <dbReference type="ARBA" id="ARBA00007430"/>
    </source>
</evidence>
<name>A0ABX2IPW6_9RHOB</name>
<dbReference type="EMBL" id="JABUFE010000004">
    <property type="protein sequence ID" value="NSX54903.1"/>
    <property type="molecule type" value="Genomic_DNA"/>
</dbReference>
<dbReference type="Proteomes" id="UP000777935">
    <property type="component" value="Unassembled WGS sequence"/>
</dbReference>
<accession>A0ABX2IPW6</accession>
<feature type="transmembrane region" description="Helical" evidence="7">
    <location>
        <begin position="459"/>
        <end position="482"/>
    </location>
</feature>
<feature type="transmembrane region" description="Helical" evidence="7">
    <location>
        <begin position="63"/>
        <end position="87"/>
    </location>
</feature>
<reference evidence="8 9" key="1">
    <citation type="submission" date="2020-06" db="EMBL/GenBank/DDBJ databases">
        <title>Sulfitobacter algicola sp. nov., isolated from green algae.</title>
        <authorList>
            <person name="Wang C."/>
        </authorList>
    </citation>
    <scope>NUCLEOTIDE SEQUENCE [LARGE SCALE GENOMIC DNA]</scope>
    <source>
        <strain evidence="8 9">1151</strain>
    </source>
</reference>
<feature type="transmembrane region" description="Helical" evidence="7">
    <location>
        <begin position="302"/>
        <end position="324"/>
    </location>
</feature>
<feature type="transmembrane region" description="Helical" evidence="7">
    <location>
        <begin position="336"/>
        <end position="357"/>
    </location>
</feature>
<proteinExistence type="inferred from homology"/>
<evidence type="ECO:0000256" key="6">
    <source>
        <dbReference type="ARBA" id="ARBA00023136"/>
    </source>
</evidence>
<evidence type="ECO:0000256" key="7">
    <source>
        <dbReference type="SAM" id="Phobius"/>
    </source>
</evidence>
<evidence type="ECO:0000256" key="1">
    <source>
        <dbReference type="ARBA" id="ARBA00004651"/>
    </source>
</evidence>
<keyword evidence="6 7" id="KW-0472">Membrane</keyword>
<organism evidence="8 9">
    <name type="scientific">Parasulfitobacter algicola</name>
    <dbReference type="NCBI Taxonomy" id="2614809"/>
    <lineage>
        <taxon>Bacteria</taxon>
        <taxon>Pseudomonadati</taxon>
        <taxon>Pseudomonadota</taxon>
        <taxon>Alphaproteobacteria</taxon>
        <taxon>Rhodobacterales</taxon>
        <taxon>Roseobacteraceae</taxon>
        <taxon>Parasulfitobacter</taxon>
    </lineage>
</organism>
<comment type="similarity">
    <text evidence="2">Belongs to the polysaccharide synthase family.</text>
</comment>
<feature type="transmembrane region" description="Helical" evidence="7">
    <location>
        <begin position="163"/>
        <end position="184"/>
    </location>
</feature>
<keyword evidence="5 7" id="KW-1133">Transmembrane helix</keyword>
<feature type="transmembrane region" description="Helical" evidence="7">
    <location>
        <begin position="133"/>
        <end position="156"/>
    </location>
</feature>
<comment type="caution">
    <text evidence="8">The sequence shown here is derived from an EMBL/GenBank/DDBJ whole genome shotgun (WGS) entry which is preliminary data.</text>
</comment>
<evidence type="ECO:0000313" key="9">
    <source>
        <dbReference type="Proteomes" id="UP000777935"/>
    </source>
</evidence>
<protein>
    <submittedName>
        <fullName evidence="8">Lipopolysaccharide biosynthesis protein</fullName>
    </submittedName>
</protein>
<dbReference type="CDD" id="cd13127">
    <property type="entry name" value="MATE_tuaB_like"/>
    <property type="match status" value="1"/>
</dbReference>
<feature type="transmembrane region" description="Helical" evidence="7">
    <location>
        <begin position="99"/>
        <end position="121"/>
    </location>
</feature>
<dbReference type="PANTHER" id="PTHR30250:SF10">
    <property type="entry name" value="LIPOPOLYSACCHARIDE BIOSYNTHESIS PROTEIN WZXC"/>
    <property type="match status" value="1"/>
</dbReference>
<keyword evidence="3" id="KW-1003">Cell membrane</keyword>
<feature type="transmembrane region" description="Helical" evidence="7">
    <location>
        <begin position="190"/>
        <end position="211"/>
    </location>
</feature>
<evidence type="ECO:0000256" key="4">
    <source>
        <dbReference type="ARBA" id="ARBA00022692"/>
    </source>
</evidence>
<sequence>MTNAASHSAPTSDGHFGHLRQGRSLAAIKGVFWSTLNTVVPAIMTALVFLVSSRLLTPYDFGVVALATSMVSLAIALAPAAFAEALVQRSQIEDRHTDTIFWMCFGTAILLFVPYFIFAGVLADWVDEPLLRWLLPFLGLKILFDLAAAVPTMLLVRVMKFRLVALRTAVASIGGAAVCLTLLMLDFGPWALAAAQITTSFIAMVVAFLSAGWRPGRQISWSALRDLFRYGAFTTGERFLNLFNLDQMLIGLLTSPAVLGIFNFAYRLLTILNNLIAGALSSVSHSVLSSMQSEPEKMRRTFMISSYASSVVAFPLFAGLAVTAQTAVPLLFGAHWAPAIVPVQAISMIGVMASISIPQAALLKSQGKAQWWFGYQLVQKVFTVLVILLFYSQGLSILLLAMVIKTILIWPVSVVMTARILQTGVWAYLISYIPPVTATVGMAIAVIFIPQYLDITTPWALLGLQVAIGVGVYAGLIGLMSINQLRQMFRILQNARATT</sequence>
<feature type="transmembrane region" description="Helical" evidence="7">
    <location>
        <begin position="248"/>
        <end position="265"/>
    </location>
</feature>